<dbReference type="PANTHER" id="PTHR33873:SF15">
    <property type="entry name" value="TRANSCRIPTION FACTOR VOZ2"/>
    <property type="match status" value="1"/>
</dbReference>
<evidence type="ECO:0008006" key="3">
    <source>
        <dbReference type="Google" id="ProtNLM"/>
    </source>
</evidence>
<protein>
    <recommendedName>
        <fullName evidence="3">Transcription factor VOZ1</fullName>
    </recommendedName>
</protein>
<accession>A0A2G5CJ38</accession>
<name>A0A2G5CJ38_AQUCA</name>
<evidence type="ECO:0000313" key="2">
    <source>
        <dbReference type="Proteomes" id="UP000230069"/>
    </source>
</evidence>
<dbReference type="PANTHER" id="PTHR33873">
    <property type="entry name" value="TRANSCRIPTION FACTOR VOZ1"/>
    <property type="match status" value="1"/>
</dbReference>
<dbReference type="AlphaFoldDB" id="A0A2G5CJ38"/>
<dbReference type="GO" id="GO:0045893">
    <property type="term" value="P:positive regulation of DNA-templated transcription"/>
    <property type="evidence" value="ECO:0007669"/>
    <property type="project" value="TreeGrafter"/>
</dbReference>
<dbReference type="GO" id="GO:0048578">
    <property type="term" value="P:positive regulation of long-day photoperiodism, flowering"/>
    <property type="evidence" value="ECO:0007669"/>
    <property type="project" value="InterPro"/>
</dbReference>
<gene>
    <name evidence="1" type="ORF">AQUCO_05100068v1</name>
</gene>
<dbReference type="STRING" id="218851.A0A2G5CJ38"/>
<evidence type="ECO:0000313" key="1">
    <source>
        <dbReference type="EMBL" id="PIA31279.1"/>
    </source>
</evidence>
<dbReference type="GO" id="GO:0005634">
    <property type="term" value="C:nucleus"/>
    <property type="evidence" value="ECO:0007669"/>
    <property type="project" value="TreeGrafter"/>
</dbReference>
<organism evidence="1 2">
    <name type="scientific">Aquilegia coerulea</name>
    <name type="common">Rocky mountain columbine</name>
    <dbReference type="NCBI Taxonomy" id="218851"/>
    <lineage>
        <taxon>Eukaryota</taxon>
        <taxon>Viridiplantae</taxon>
        <taxon>Streptophyta</taxon>
        <taxon>Embryophyta</taxon>
        <taxon>Tracheophyta</taxon>
        <taxon>Spermatophyta</taxon>
        <taxon>Magnoliopsida</taxon>
        <taxon>Ranunculales</taxon>
        <taxon>Ranunculaceae</taxon>
        <taxon>Thalictroideae</taxon>
        <taxon>Aquilegia</taxon>
    </lineage>
</organism>
<sequence length="754" mass="85090">MMGKTSIGGSKSSSHHIYKDKARNRIDDLQGIFKDIQVARNESRTDDVIFLEEQVNQMLSQWKDELNEPTPASSQNDGSLSSFSSDLFRLLQPLEDDATSGLDFLTNPKPETEINTQSIQVGDQFDFYEDYFLNQAQLEPKSTETEQLKGSFLGHNMMETSTPLDYQQYNVGHDIDHNFHIDYDGTPLSGESSGDQISIYIRTVDPPPAFLGPKCALWDCSRPAKGLEGCQHYCDNSHLYLASEESPPGRAPIMRSGGIDLVDGHIFAALKAKAQGKVVGIPECEGAATMKCPWNSPELFDLSWLEGETLREWLFFDKPRRAFASGNRKQRSLPDHSGRGWHESTKKQIMKEFDGQKRSYLMEPQPLYNFKWHLYVYELNNNDVCALYRLELKLVEEKKSPKGKVVANPVAEFPAVDDRSFTVGENNFLNDVEHTPGTHCKPPTNESCFYGDNFVNLTVQEHGSQGFDHYKSSPSEMQYLFTNNLEVLNQLDYHHFETHQVFDNNNSTGFAGSGQRDTSGLQPSVCHASYTFTRPKCALWDCLRPAHGAHGDYCGDFHDSLALAEGSLSTTPILRPGGISLKDGPFFASLRAKLQGKDVGIPICEGAATMKSPWNDPKHFNISLLEGETIREWIFFDKPRKAFESGNRKQRLLPDYKGRWHGSRNKAIQEFGGIKRSYYMDPQPEEFVGWHLYEYAIDNHDAHTLFRLELKVVDKKTSPKGKVTKVSISDLQRQMGRLTAEAPADTDLSVTNTK</sequence>
<reference evidence="1 2" key="1">
    <citation type="submission" date="2017-09" db="EMBL/GenBank/DDBJ databases">
        <title>WGS assembly of Aquilegia coerulea Goldsmith.</title>
        <authorList>
            <person name="Hodges S."/>
            <person name="Kramer E."/>
            <person name="Nordborg M."/>
            <person name="Tomkins J."/>
            <person name="Borevitz J."/>
            <person name="Derieg N."/>
            <person name="Yan J."/>
            <person name="Mihaltcheva S."/>
            <person name="Hayes R.D."/>
            <person name="Rokhsar D."/>
        </authorList>
    </citation>
    <scope>NUCLEOTIDE SEQUENCE [LARGE SCALE GENOMIC DNA]</scope>
    <source>
        <strain evidence="2">cv. Goldsmith</strain>
    </source>
</reference>
<dbReference type="GO" id="GO:0043565">
    <property type="term" value="F:sequence-specific DNA binding"/>
    <property type="evidence" value="ECO:0007669"/>
    <property type="project" value="TreeGrafter"/>
</dbReference>
<dbReference type="Proteomes" id="UP000230069">
    <property type="component" value="Unassembled WGS sequence"/>
</dbReference>
<dbReference type="OrthoDB" id="1848362at2759"/>
<dbReference type="InterPro" id="IPR039277">
    <property type="entry name" value="VOZ1/VOZ2"/>
</dbReference>
<dbReference type="InParanoid" id="A0A2G5CJ38"/>
<dbReference type="EMBL" id="KZ305068">
    <property type="protein sequence ID" value="PIA31279.1"/>
    <property type="molecule type" value="Genomic_DNA"/>
</dbReference>
<keyword evidence="2" id="KW-1185">Reference proteome</keyword>
<proteinExistence type="predicted"/>